<evidence type="ECO:0000313" key="2">
    <source>
        <dbReference type="EnsemblMetazoa" id="XP_020896209.2"/>
    </source>
</evidence>
<dbReference type="GeneID" id="110235120"/>
<dbReference type="InterPro" id="IPR026612">
    <property type="entry name" value="STRA6-like"/>
</dbReference>
<accession>A0A913WYR1</accession>
<protein>
    <submittedName>
        <fullName evidence="2">Uncharacterized protein</fullName>
    </submittedName>
</protein>
<feature type="transmembrane region" description="Helical" evidence="1">
    <location>
        <begin position="81"/>
        <end position="101"/>
    </location>
</feature>
<dbReference type="Pfam" id="PF14752">
    <property type="entry name" value="RBP_receptor"/>
    <property type="match status" value="1"/>
</dbReference>
<dbReference type="AlphaFoldDB" id="A0A913WYR1"/>
<reference evidence="2" key="1">
    <citation type="submission" date="2022-11" db="UniProtKB">
        <authorList>
            <consortium name="EnsemblMetazoa"/>
        </authorList>
    </citation>
    <scope>IDENTIFICATION</scope>
</reference>
<dbReference type="RefSeq" id="XP_020896209.2">
    <property type="nucleotide sequence ID" value="XM_021040550.2"/>
</dbReference>
<dbReference type="GO" id="GO:0034632">
    <property type="term" value="F:retinol transmembrane transporter activity"/>
    <property type="evidence" value="ECO:0007669"/>
    <property type="project" value="InterPro"/>
</dbReference>
<feature type="transmembrane region" description="Helical" evidence="1">
    <location>
        <begin position="189"/>
        <end position="211"/>
    </location>
</feature>
<proteinExistence type="predicted"/>
<feature type="transmembrane region" description="Helical" evidence="1">
    <location>
        <begin position="142"/>
        <end position="169"/>
    </location>
</feature>
<dbReference type="Proteomes" id="UP000887567">
    <property type="component" value="Unplaced"/>
</dbReference>
<evidence type="ECO:0000256" key="1">
    <source>
        <dbReference type="SAM" id="Phobius"/>
    </source>
</evidence>
<keyword evidence="1" id="KW-0812">Transmembrane</keyword>
<evidence type="ECO:0000313" key="3">
    <source>
        <dbReference type="Proteomes" id="UP000887567"/>
    </source>
</evidence>
<dbReference type="GO" id="GO:0038023">
    <property type="term" value="F:signaling receptor activity"/>
    <property type="evidence" value="ECO:0007669"/>
    <property type="project" value="InterPro"/>
</dbReference>
<dbReference type="PRINTS" id="PR00173">
    <property type="entry name" value="EDTRNSPORT"/>
</dbReference>
<dbReference type="KEGG" id="epa:110235120"/>
<dbReference type="EnsemblMetazoa" id="XM_021040550.2">
    <property type="protein sequence ID" value="XP_020896209.2"/>
    <property type="gene ID" value="LOC110235120"/>
</dbReference>
<sequence length="215" mass="24768">MYFRGRVQVQHEPWYVTVRRKLYETRSDFKFSTQFLSAVIVSLILVYQLTIVFATLITALKKMFETSKYPSNIISMTLLDYYLAATFIASFIAILQLLMFIKSHRSDVLKTYQTKEGQLPDERATKPKMLVGKSLRFCGYQIAFTAIGMVFLAISTFFLLLPICVLKIVHDLYGKQLLLELLKEIAESTLPLVITPLLILLALLLLCTFVFRDRT</sequence>
<keyword evidence="1" id="KW-1133">Transmembrane helix</keyword>
<name>A0A913WYR1_EXADI</name>
<keyword evidence="1" id="KW-0472">Membrane</keyword>
<organism evidence="2 3">
    <name type="scientific">Exaiptasia diaphana</name>
    <name type="common">Tropical sea anemone</name>
    <name type="synonym">Aiptasia pulchella</name>
    <dbReference type="NCBI Taxonomy" id="2652724"/>
    <lineage>
        <taxon>Eukaryota</taxon>
        <taxon>Metazoa</taxon>
        <taxon>Cnidaria</taxon>
        <taxon>Anthozoa</taxon>
        <taxon>Hexacorallia</taxon>
        <taxon>Actiniaria</taxon>
        <taxon>Aiptasiidae</taxon>
        <taxon>Exaiptasia</taxon>
    </lineage>
</organism>
<keyword evidence="3" id="KW-1185">Reference proteome</keyword>
<feature type="transmembrane region" description="Helical" evidence="1">
    <location>
        <begin position="35"/>
        <end position="61"/>
    </location>
</feature>